<comment type="cofactor">
    <cofactor evidence="1">
        <name>heme</name>
        <dbReference type="ChEBI" id="CHEBI:30413"/>
    </cofactor>
</comment>
<dbReference type="GeneID" id="125312721"/>
<dbReference type="RefSeq" id="XP_048127791.1">
    <property type="nucleotide sequence ID" value="XM_048271834.1"/>
</dbReference>
<evidence type="ECO:0000256" key="5">
    <source>
        <dbReference type="ARBA" id="ARBA00023002"/>
    </source>
</evidence>
<evidence type="ECO:0000256" key="3">
    <source>
        <dbReference type="ARBA" id="ARBA00022617"/>
    </source>
</evidence>
<keyword evidence="7" id="KW-0503">Monooxygenase</keyword>
<evidence type="ECO:0000313" key="9">
    <source>
        <dbReference type="RefSeq" id="XP_048127791.1"/>
    </source>
</evidence>
<evidence type="ECO:0000256" key="2">
    <source>
        <dbReference type="ARBA" id="ARBA00010617"/>
    </source>
</evidence>
<protein>
    <submittedName>
        <fullName evidence="9">Cytochrome P450 94A2-like</fullName>
    </submittedName>
</protein>
<evidence type="ECO:0000256" key="7">
    <source>
        <dbReference type="ARBA" id="ARBA00023033"/>
    </source>
</evidence>
<keyword evidence="8" id="KW-1185">Reference proteome</keyword>
<name>A0ABM3GTX1_9MYRT</name>
<keyword evidence="6" id="KW-0408">Iron</keyword>
<evidence type="ECO:0000256" key="4">
    <source>
        <dbReference type="ARBA" id="ARBA00022723"/>
    </source>
</evidence>
<evidence type="ECO:0000313" key="8">
    <source>
        <dbReference type="Proteomes" id="UP000827889"/>
    </source>
</evidence>
<accession>A0ABM3GTX1</accession>
<evidence type="ECO:0000256" key="1">
    <source>
        <dbReference type="ARBA" id="ARBA00001971"/>
    </source>
</evidence>
<organism evidence="8 9">
    <name type="scientific">Rhodamnia argentea</name>
    <dbReference type="NCBI Taxonomy" id="178133"/>
    <lineage>
        <taxon>Eukaryota</taxon>
        <taxon>Viridiplantae</taxon>
        <taxon>Streptophyta</taxon>
        <taxon>Embryophyta</taxon>
        <taxon>Tracheophyta</taxon>
        <taxon>Spermatophyta</taxon>
        <taxon>Magnoliopsida</taxon>
        <taxon>eudicotyledons</taxon>
        <taxon>Gunneridae</taxon>
        <taxon>Pentapetalae</taxon>
        <taxon>rosids</taxon>
        <taxon>malvids</taxon>
        <taxon>Myrtales</taxon>
        <taxon>Myrtaceae</taxon>
        <taxon>Myrtoideae</taxon>
        <taxon>Myrteae</taxon>
        <taxon>Australasian group</taxon>
        <taxon>Rhodamnia</taxon>
    </lineage>
</organism>
<comment type="similarity">
    <text evidence="2">Belongs to the cytochrome P450 family.</text>
</comment>
<dbReference type="InterPro" id="IPR036396">
    <property type="entry name" value="Cyt_P450_sf"/>
</dbReference>
<gene>
    <name evidence="9" type="primary">LOC125312721</name>
</gene>
<proteinExistence type="inferred from homology"/>
<dbReference type="Proteomes" id="UP000827889">
    <property type="component" value="Chromosome 10"/>
</dbReference>
<sequence>METIRAHHGKTLGVEGCSFEVLRKTDYLHAAITETMRLYPPMPPDRKEALMDDALPLMGHFLCSTPDEEELACHIQFLCNGKDGKHVGRRTVLSICRRGGSTRMGCSSQRALAGSRCFTRGQGFVLGKDLAYILMKSVLATVLERFEIEVQNEGKCPGRILSMTRHARAITSQSERKMSAFEALVMIIQLKDPKKLRFLSTNRIYALAAGSAENTPGIGEGTAG</sequence>
<keyword evidence="3" id="KW-0349">Heme</keyword>
<dbReference type="SUPFAM" id="SSF48264">
    <property type="entry name" value="Cytochrome P450"/>
    <property type="match status" value="1"/>
</dbReference>
<dbReference type="Gene3D" id="1.10.630.10">
    <property type="entry name" value="Cytochrome P450"/>
    <property type="match status" value="1"/>
</dbReference>
<keyword evidence="5" id="KW-0560">Oxidoreductase</keyword>
<keyword evidence="4" id="KW-0479">Metal-binding</keyword>
<evidence type="ECO:0000256" key="6">
    <source>
        <dbReference type="ARBA" id="ARBA00023004"/>
    </source>
</evidence>
<reference evidence="9" key="1">
    <citation type="submission" date="2025-08" db="UniProtKB">
        <authorList>
            <consortium name="RefSeq"/>
        </authorList>
    </citation>
    <scope>IDENTIFICATION</scope>
    <source>
        <tissue evidence="9">Leaf</tissue>
    </source>
</reference>
<dbReference type="PANTHER" id="PTHR24296">
    <property type="entry name" value="CYTOCHROME P450"/>
    <property type="match status" value="1"/>
</dbReference>